<gene>
    <name evidence="4" type="ORF">GCM10007977_031460</name>
</gene>
<dbReference type="SUPFAM" id="SSF81982">
    <property type="entry name" value="Antigen MPT63/MPB63 (immunoprotective extracellular protein)"/>
    <property type="match status" value="1"/>
</dbReference>
<feature type="domain" description="DUF4352" evidence="3">
    <location>
        <begin position="71"/>
        <end position="164"/>
    </location>
</feature>
<evidence type="ECO:0000256" key="1">
    <source>
        <dbReference type="ARBA" id="ARBA00022729"/>
    </source>
</evidence>
<feature type="chain" id="PRO_5039103652" description="DUF4352 domain-containing protein" evidence="2">
    <location>
        <begin position="22"/>
        <end position="175"/>
    </location>
</feature>
<name>A0A917TNX1_9ACTN</name>
<reference evidence="4" key="1">
    <citation type="journal article" date="2014" name="Int. J. Syst. Evol. Microbiol.">
        <title>Complete genome sequence of Corynebacterium casei LMG S-19264T (=DSM 44701T), isolated from a smear-ripened cheese.</title>
        <authorList>
            <consortium name="US DOE Joint Genome Institute (JGI-PGF)"/>
            <person name="Walter F."/>
            <person name="Albersmeier A."/>
            <person name="Kalinowski J."/>
            <person name="Ruckert C."/>
        </authorList>
    </citation>
    <scope>NUCLEOTIDE SEQUENCE</scope>
    <source>
        <strain evidence="4">JCM 19831</strain>
    </source>
</reference>
<organism evidence="4 5">
    <name type="scientific">Dactylosporangium sucinum</name>
    <dbReference type="NCBI Taxonomy" id="1424081"/>
    <lineage>
        <taxon>Bacteria</taxon>
        <taxon>Bacillati</taxon>
        <taxon>Actinomycetota</taxon>
        <taxon>Actinomycetes</taxon>
        <taxon>Micromonosporales</taxon>
        <taxon>Micromonosporaceae</taxon>
        <taxon>Dactylosporangium</taxon>
    </lineage>
</organism>
<keyword evidence="5" id="KW-1185">Reference proteome</keyword>
<dbReference type="EMBL" id="BMPI01000013">
    <property type="protein sequence ID" value="GGM27876.1"/>
    <property type="molecule type" value="Genomic_DNA"/>
</dbReference>
<feature type="signal peptide" evidence="2">
    <location>
        <begin position="1"/>
        <end position="21"/>
    </location>
</feature>
<protein>
    <recommendedName>
        <fullName evidence="3">DUF4352 domain-containing protein</fullName>
    </recommendedName>
</protein>
<proteinExistence type="predicted"/>
<evidence type="ECO:0000313" key="4">
    <source>
        <dbReference type="EMBL" id="GGM27876.1"/>
    </source>
</evidence>
<keyword evidence="1 2" id="KW-0732">Signal</keyword>
<dbReference type="Proteomes" id="UP000642070">
    <property type="component" value="Unassembled WGS sequence"/>
</dbReference>
<dbReference type="AlphaFoldDB" id="A0A917TNX1"/>
<comment type="caution">
    <text evidence="4">The sequence shown here is derived from an EMBL/GenBank/DDBJ whole genome shotgun (WGS) entry which is preliminary data.</text>
</comment>
<dbReference type="Pfam" id="PF11611">
    <property type="entry name" value="DUF4352"/>
    <property type="match status" value="1"/>
</dbReference>
<dbReference type="Gene3D" id="2.60.40.1240">
    <property type="match status" value="1"/>
</dbReference>
<dbReference type="InterPro" id="IPR029050">
    <property type="entry name" value="Immunoprotect_excell_Ig-like"/>
</dbReference>
<evidence type="ECO:0000259" key="3">
    <source>
        <dbReference type="Pfam" id="PF11611"/>
    </source>
</evidence>
<dbReference type="InterPro" id="IPR029051">
    <property type="entry name" value="DUF4352"/>
</dbReference>
<sequence>MRKIVTGLAAALALFVIACGAAPKSDTVSKAPAATGSGAPVAGAAADTKAAAPEGPKKFAVGEVGVLSMANGSTGEVVVKSVKLQGKVIVVSVSITCKAGSIDYNTFDWSMLAGDGTKLDTGFSIDVKNQLHSGTIGAGQSVTGNLVFEGTAAQMKGAQVQFSPSFDTLAYWVNP</sequence>
<evidence type="ECO:0000256" key="2">
    <source>
        <dbReference type="SAM" id="SignalP"/>
    </source>
</evidence>
<dbReference type="PROSITE" id="PS51257">
    <property type="entry name" value="PROKAR_LIPOPROTEIN"/>
    <property type="match status" value="1"/>
</dbReference>
<accession>A0A917TNX1</accession>
<reference evidence="4" key="2">
    <citation type="submission" date="2020-09" db="EMBL/GenBank/DDBJ databases">
        <authorList>
            <person name="Sun Q."/>
            <person name="Ohkuma M."/>
        </authorList>
    </citation>
    <scope>NUCLEOTIDE SEQUENCE</scope>
    <source>
        <strain evidence="4">JCM 19831</strain>
    </source>
</reference>
<evidence type="ECO:0000313" key="5">
    <source>
        <dbReference type="Proteomes" id="UP000642070"/>
    </source>
</evidence>
<dbReference type="RefSeq" id="WP_190250558.1">
    <property type="nucleotide sequence ID" value="NZ_BMPI01000013.1"/>
</dbReference>